<dbReference type="KEGG" id="cprv:CYPRO_1257"/>
<keyword evidence="4" id="KW-0418">Kinase</keyword>
<dbReference type="PANTHER" id="PTHR43584:SF5">
    <property type="entry name" value="PROTEIN LICC"/>
    <property type="match status" value="1"/>
</dbReference>
<keyword evidence="1" id="KW-0808">Transferase</keyword>
<dbReference type="RefSeq" id="WP_114983788.1">
    <property type="nucleotide sequence ID" value="NZ_CP027806.1"/>
</dbReference>
<keyword evidence="5" id="KW-1185">Reference proteome</keyword>
<dbReference type="Proteomes" id="UP000254808">
    <property type="component" value="Chromosome"/>
</dbReference>
<evidence type="ECO:0000259" key="3">
    <source>
        <dbReference type="Pfam" id="PF12804"/>
    </source>
</evidence>
<feature type="domain" description="MobA-like NTP transferase" evidence="3">
    <location>
        <begin position="5"/>
        <end position="125"/>
    </location>
</feature>
<evidence type="ECO:0000313" key="5">
    <source>
        <dbReference type="Proteomes" id="UP000254808"/>
    </source>
</evidence>
<dbReference type="GO" id="GO:0016779">
    <property type="term" value="F:nucleotidyltransferase activity"/>
    <property type="evidence" value="ECO:0007669"/>
    <property type="project" value="UniProtKB-KW"/>
</dbReference>
<organism evidence="4 5">
    <name type="scientific">Cyclonatronum proteinivorum</name>
    <dbReference type="NCBI Taxonomy" id="1457365"/>
    <lineage>
        <taxon>Bacteria</taxon>
        <taxon>Pseudomonadati</taxon>
        <taxon>Balneolota</taxon>
        <taxon>Balneolia</taxon>
        <taxon>Balneolales</taxon>
        <taxon>Cyclonatronaceae</taxon>
        <taxon>Cyclonatronum</taxon>
    </lineage>
</organism>
<name>A0A345UJ62_9BACT</name>
<evidence type="ECO:0000313" key="4">
    <source>
        <dbReference type="EMBL" id="AXJ00514.1"/>
    </source>
</evidence>
<proteinExistence type="predicted"/>
<dbReference type="InterPro" id="IPR029044">
    <property type="entry name" value="Nucleotide-diphossugar_trans"/>
</dbReference>
<evidence type="ECO:0000256" key="2">
    <source>
        <dbReference type="ARBA" id="ARBA00022695"/>
    </source>
</evidence>
<protein>
    <submittedName>
        <fullName evidence="4">Choline kinase</fullName>
    </submittedName>
</protein>
<gene>
    <name evidence="4" type="ORF">CYPRO_1257</name>
</gene>
<dbReference type="SUPFAM" id="SSF53448">
    <property type="entry name" value="Nucleotide-diphospho-sugar transferases"/>
    <property type="match status" value="1"/>
</dbReference>
<dbReference type="AlphaFoldDB" id="A0A345UJ62"/>
<sequence>MIRTAVLLVAGLGSRLGEHTANIPKCLIEVDGQPLLDRTIQALLDQGITKIIIVGGYKADVLEAFLAQRNYAATITVTYNHHYASSNNIYSLWIAFNLLRLNEGFLLLEGDLIFESHILSAFLKESAIALDIYKPEIHSGTTAELSASGYLKSLFFRPELPEAPLIYKTVNIYSFEADFAEHLFYTLDRFIQNGRTQIYYEYAIDEVIKKYGHKLKLVDFSEVFWDEIDSETDLHRVEAHIAQFKLQDSSVQKQ</sequence>
<dbReference type="Pfam" id="PF12804">
    <property type="entry name" value="NTP_transf_3"/>
    <property type="match status" value="1"/>
</dbReference>
<dbReference type="CDD" id="cd02523">
    <property type="entry name" value="PC_cytidylyltransferase"/>
    <property type="match status" value="1"/>
</dbReference>
<dbReference type="Gene3D" id="3.90.550.10">
    <property type="entry name" value="Spore Coat Polysaccharide Biosynthesis Protein SpsA, Chain A"/>
    <property type="match status" value="1"/>
</dbReference>
<reference evidence="4 5" key="1">
    <citation type="submission" date="2018-03" db="EMBL/GenBank/DDBJ databases">
        <title>Phenotypic and genomic properties of Cyclonatronum proteinivorum gen. nov., sp. nov., a haloalkaliphilic bacteroidete from soda lakes possessing Na+-translocating rhodopsin.</title>
        <authorList>
            <person name="Toshchakov S.V."/>
            <person name="Korzhenkov A."/>
            <person name="Samarov N.I."/>
            <person name="Kublanov I.V."/>
            <person name="Muntyan M.S."/>
            <person name="Sorokin D.Y."/>
        </authorList>
    </citation>
    <scope>NUCLEOTIDE SEQUENCE [LARGE SCALE GENOMIC DNA]</scope>
    <source>
        <strain evidence="4 5">Omega</strain>
    </source>
</reference>
<dbReference type="OrthoDB" id="9813880at2"/>
<dbReference type="EMBL" id="CP027806">
    <property type="protein sequence ID" value="AXJ00514.1"/>
    <property type="molecule type" value="Genomic_DNA"/>
</dbReference>
<dbReference type="GO" id="GO:0016301">
    <property type="term" value="F:kinase activity"/>
    <property type="evidence" value="ECO:0007669"/>
    <property type="project" value="UniProtKB-KW"/>
</dbReference>
<evidence type="ECO:0000256" key="1">
    <source>
        <dbReference type="ARBA" id="ARBA00022679"/>
    </source>
</evidence>
<dbReference type="PANTHER" id="PTHR43584">
    <property type="entry name" value="NUCLEOTIDYL TRANSFERASE"/>
    <property type="match status" value="1"/>
</dbReference>
<keyword evidence="2" id="KW-0548">Nucleotidyltransferase</keyword>
<dbReference type="InterPro" id="IPR025877">
    <property type="entry name" value="MobA-like_NTP_Trfase"/>
</dbReference>
<dbReference type="InterPro" id="IPR050065">
    <property type="entry name" value="GlmU-like"/>
</dbReference>
<accession>A0A345UJ62</accession>